<dbReference type="Gene3D" id="3.90.79.10">
    <property type="entry name" value="Nucleoside Triphosphate Pyrophosphohydrolase"/>
    <property type="match status" value="1"/>
</dbReference>
<gene>
    <name evidence="4" type="ORF">ACFQJC_04110</name>
</gene>
<name>A0ABD5ZBU4_9EURY</name>
<dbReference type="PANTHER" id="PTHR11839:SF18">
    <property type="entry name" value="NUDIX HYDROLASE DOMAIN-CONTAINING PROTEIN"/>
    <property type="match status" value="1"/>
</dbReference>
<keyword evidence="5" id="KW-1185">Reference proteome</keyword>
<evidence type="ECO:0000259" key="3">
    <source>
        <dbReference type="PROSITE" id="PS51462"/>
    </source>
</evidence>
<keyword evidence="2 4" id="KW-0378">Hydrolase</keyword>
<proteinExistence type="predicted"/>
<feature type="domain" description="Nudix hydrolase" evidence="3">
    <location>
        <begin position="54"/>
        <end position="184"/>
    </location>
</feature>
<dbReference type="InterPro" id="IPR015797">
    <property type="entry name" value="NUDIX_hydrolase-like_dom_sf"/>
</dbReference>
<dbReference type="Pfam" id="PF00293">
    <property type="entry name" value="NUDIX"/>
    <property type="match status" value="1"/>
</dbReference>
<dbReference type="PROSITE" id="PS51462">
    <property type="entry name" value="NUDIX"/>
    <property type="match status" value="1"/>
</dbReference>
<dbReference type="Proteomes" id="UP001596481">
    <property type="component" value="Unassembled WGS sequence"/>
</dbReference>
<dbReference type="AlphaFoldDB" id="A0ABD5ZBU4"/>
<dbReference type="SUPFAM" id="SSF55811">
    <property type="entry name" value="Nudix"/>
    <property type="match status" value="1"/>
</dbReference>
<protein>
    <submittedName>
        <fullName evidence="4">NUDIX hydrolase</fullName>
        <ecNumber evidence="4">3.6.-.-</ecNumber>
    </submittedName>
</protein>
<evidence type="ECO:0000256" key="1">
    <source>
        <dbReference type="ARBA" id="ARBA00001946"/>
    </source>
</evidence>
<comment type="caution">
    <text evidence="4">The sequence shown here is derived from an EMBL/GenBank/DDBJ whole genome shotgun (WGS) entry which is preliminary data.</text>
</comment>
<dbReference type="PANTHER" id="PTHR11839">
    <property type="entry name" value="UDP/ADP-SUGAR PYROPHOSPHATASE"/>
    <property type="match status" value="1"/>
</dbReference>
<reference evidence="4 5" key="1">
    <citation type="journal article" date="2019" name="Int. J. Syst. Evol. Microbiol.">
        <title>The Global Catalogue of Microorganisms (GCM) 10K type strain sequencing project: providing services to taxonomists for standard genome sequencing and annotation.</title>
        <authorList>
            <consortium name="The Broad Institute Genomics Platform"/>
            <consortium name="The Broad Institute Genome Sequencing Center for Infectious Disease"/>
            <person name="Wu L."/>
            <person name="Ma J."/>
        </authorList>
    </citation>
    <scope>NUCLEOTIDE SEQUENCE [LARGE SCALE GENOMIC DNA]</scope>
    <source>
        <strain evidence="4 5">DSM 29988</strain>
    </source>
</reference>
<evidence type="ECO:0000256" key="2">
    <source>
        <dbReference type="ARBA" id="ARBA00022801"/>
    </source>
</evidence>
<comment type="cofactor">
    <cofactor evidence="1">
        <name>Mg(2+)</name>
        <dbReference type="ChEBI" id="CHEBI:18420"/>
    </cofactor>
</comment>
<organism evidence="4 5">
    <name type="scientific">Haloferax namakaokahaiae</name>
    <dbReference type="NCBI Taxonomy" id="1748331"/>
    <lineage>
        <taxon>Archaea</taxon>
        <taxon>Methanobacteriati</taxon>
        <taxon>Methanobacteriota</taxon>
        <taxon>Stenosarchaea group</taxon>
        <taxon>Halobacteria</taxon>
        <taxon>Halobacteriales</taxon>
        <taxon>Haloferacaceae</taxon>
        <taxon>Haloferax</taxon>
    </lineage>
</organism>
<accession>A0ABD5ZBU4</accession>
<dbReference type="InterPro" id="IPR000086">
    <property type="entry name" value="NUDIX_hydrolase_dom"/>
</dbReference>
<evidence type="ECO:0000313" key="5">
    <source>
        <dbReference type="Proteomes" id="UP001596481"/>
    </source>
</evidence>
<sequence length="193" mass="21053">MTDDSADSAAPRDASDLAWETTDTRIDYSCPGFDVRMDDVRLPDGTETDFHFVDEPPAVVILPFTPDGDVVVIDEWRQAVGRVNRGLPAGGTEDHDTDLAEAARRELAEETGYEAGGIEPLVTVEPANGFANSVHHYFVATGCTPDSDQNLDFNESIRPTTVAYDELRADVLAGEVRDGRTVTGLLYYELADQ</sequence>
<dbReference type="EMBL" id="JBHTAA010000001">
    <property type="protein sequence ID" value="MFC7202686.1"/>
    <property type="molecule type" value="Genomic_DNA"/>
</dbReference>
<dbReference type="GO" id="GO:0016787">
    <property type="term" value="F:hydrolase activity"/>
    <property type="evidence" value="ECO:0007669"/>
    <property type="project" value="UniProtKB-KW"/>
</dbReference>
<dbReference type="EC" id="3.6.-.-" evidence="4"/>
<dbReference type="RefSeq" id="WP_390221981.1">
    <property type="nucleotide sequence ID" value="NZ_JBHTAA010000001.1"/>
</dbReference>
<evidence type="ECO:0000313" key="4">
    <source>
        <dbReference type="EMBL" id="MFC7202686.1"/>
    </source>
</evidence>
<dbReference type="CDD" id="cd03424">
    <property type="entry name" value="NUDIX_ADPRase_Nudt5_UGPPase_Nudt14"/>
    <property type="match status" value="1"/>
</dbReference>